<name>A1ANA9_PELPD</name>
<dbReference type="AlphaFoldDB" id="A1ANA9"/>
<accession>A1ANA9</accession>
<dbReference type="eggNOG" id="COG0687">
    <property type="taxonomic scope" value="Bacteria"/>
</dbReference>
<evidence type="ECO:0000256" key="3">
    <source>
        <dbReference type="ARBA" id="ARBA00022729"/>
    </source>
</evidence>
<comment type="subcellular location">
    <subcellularLocation>
        <location evidence="1">Periplasm</location>
    </subcellularLocation>
</comment>
<evidence type="ECO:0000256" key="1">
    <source>
        <dbReference type="ARBA" id="ARBA00004418"/>
    </source>
</evidence>
<dbReference type="PANTHER" id="PTHR30222:SF17">
    <property type="entry name" value="SPERMIDINE_PUTRESCINE-BINDING PERIPLASMIC PROTEIN"/>
    <property type="match status" value="1"/>
</dbReference>
<dbReference type="PRINTS" id="PR00909">
    <property type="entry name" value="SPERMDNBNDNG"/>
</dbReference>
<dbReference type="KEGG" id="ppd:Ppro_1208"/>
<evidence type="ECO:0000256" key="2">
    <source>
        <dbReference type="ARBA" id="ARBA00022448"/>
    </source>
</evidence>
<dbReference type="GO" id="GO:0015846">
    <property type="term" value="P:polyamine transport"/>
    <property type="evidence" value="ECO:0007669"/>
    <property type="project" value="InterPro"/>
</dbReference>
<organism evidence="5 6">
    <name type="scientific">Pelobacter propionicus (strain DSM 2379 / NBRC 103807 / OttBd1)</name>
    <dbReference type="NCBI Taxonomy" id="338966"/>
    <lineage>
        <taxon>Bacteria</taxon>
        <taxon>Pseudomonadati</taxon>
        <taxon>Thermodesulfobacteriota</taxon>
        <taxon>Desulfuromonadia</taxon>
        <taxon>Desulfuromonadales</taxon>
        <taxon>Desulfuromonadaceae</taxon>
        <taxon>Pelobacter</taxon>
    </lineage>
</organism>
<dbReference type="STRING" id="338966.Ppro_1208"/>
<dbReference type="Gene3D" id="3.40.190.10">
    <property type="entry name" value="Periplasmic binding protein-like II"/>
    <property type="match status" value="2"/>
</dbReference>
<proteinExistence type="predicted"/>
<dbReference type="RefSeq" id="WP_011735131.1">
    <property type="nucleotide sequence ID" value="NC_008609.1"/>
</dbReference>
<evidence type="ECO:0000313" key="5">
    <source>
        <dbReference type="EMBL" id="ABK98829.1"/>
    </source>
</evidence>
<keyword evidence="3" id="KW-0732">Signal</keyword>
<protein>
    <submittedName>
        <fullName evidence="5">Extracellular solute-binding protein, family 1</fullName>
    </submittedName>
</protein>
<reference evidence="5 6" key="1">
    <citation type="submission" date="2006-10" db="EMBL/GenBank/DDBJ databases">
        <title>Complete sequence of chromosome of Pelobacter propionicus DSM 2379.</title>
        <authorList>
            <consortium name="US DOE Joint Genome Institute"/>
            <person name="Copeland A."/>
            <person name="Lucas S."/>
            <person name="Lapidus A."/>
            <person name="Barry K."/>
            <person name="Detter J.C."/>
            <person name="Glavina del Rio T."/>
            <person name="Hammon N."/>
            <person name="Israni S."/>
            <person name="Dalin E."/>
            <person name="Tice H."/>
            <person name="Pitluck S."/>
            <person name="Saunders E."/>
            <person name="Brettin T."/>
            <person name="Bruce D."/>
            <person name="Han C."/>
            <person name="Tapia R."/>
            <person name="Schmutz J."/>
            <person name="Larimer F."/>
            <person name="Land M."/>
            <person name="Hauser L."/>
            <person name="Kyrpides N."/>
            <person name="Kim E."/>
            <person name="Lovley D."/>
            <person name="Richardson P."/>
        </authorList>
    </citation>
    <scope>NUCLEOTIDE SEQUENCE [LARGE SCALE GENOMIC DNA]</scope>
    <source>
        <strain evidence="6">DSM 2379 / NBRC 103807 / OttBd1</strain>
    </source>
</reference>
<dbReference type="EMBL" id="CP000482">
    <property type="protein sequence ID" value="ABK98829.1"/>
    <property type="molecule type" value="Genomic_DNA"/>
</dbReference>
<dbReference type="GO" id="GO:0042597">
    <property type="term" value="C:periplasmic space"/>
    <property type="evidence" value="ECO:0007669"/>
    <property type="project" value="UniProtKB-SubCell"/>
</dbReference>
<dbReference type="OrthoDB" id="9769319at2"/>
<keyword evidence="2" id="KW-0813">Transport</keyword>
<dbReference type="GO" id="GO:0019808">
    <property type="term" value="F:polyamine binding"/>
    <property type="evidence" value="ECO:0007669"/>
    <property type="project" value="InterPro"/>
</dbReference>
<keyword evidence="4" id="KW-0574">Periplasm</keyword>
<dbReference type="Proteomes" id="UP000006732">
    <property type="component" value="Chromosome"/>
</dbReference>
<dbReference type="SUPFAM" id="SSF53850">
    <property type="entry name" value="Periplasmic binding protein-like II"/>
    <property type="match status" value="1"/>
</dbReference>
<sequence length="366" mass="41127">MRTMSLVSIGLFIAVVLCGIHPAWAVQQETIRITCWEGYADTAFVDDFKAIIKKKYNINVDVKPSYATGQEDFYNAAKNGTADLISPPADMAKSSKFNFFRKGRVVLAPLDMINIPNAAHMLPFFTADTSLGVAGKRYGLPYNCGPYGLAFNADVVKETPSSWNIFWDPQYAGKYTINNNFHKVNIWITALALGYKYEDLFDIDRLDRSRIQPRLNELVKGAKSLWDGEANADEFPQLSLATTWGFAVVKANQKGGNWKLATAKEGGSAWIDYWCITHAAKGMKKKLCEEWINLHLSPKYQAAVVKQQGVSPVVDNVGDLVSAEERSLFNVGNNDYFKTVAIWRVMDKKTEKAFGEMWEMAKKQRQ</sequence>
<evidence type="ECO:0000313" key="6">
    <source>
        <dbReference type="Proteomes" id="UP000006732"/>
    </source>
</evidence>
<dbReference type="PANTHER" id="PTHR30222">
    <property type="entry name" value="SPERMIDINE/PUTRESCINE-BINDING PERIPLASMIC PROTEIN"/>
    <property type="match status" value="1"/>
</dbReference>
<dbReference type="Pfam" id="PF13343">
    <property type="entry name" value="SBP_bac_6"/>
    <property type="match status" value="1"/>
</dbReference>
<keyword evidence="6" id="KW-1185">Reference proteome</keyword>
<evidence type="ECO:0000256" key="4">
    <source>
        <dbReference type="ARBA" id="ARBA00022764"/>
    </source>
</evidence>
<dbReference type="InterPro" id="IPR001188">
    <property type="entry name" value="Sperm_putr-bd"/>
</dbReference>
<gene>
    <name evidence="5" type="ordered locus">Ppro_1208</name>
</gene>
<dbReference type="HOGENOM" id="CLU_026974_1_5_7"/>